<accession>A0ACB8SHN3</accession>
<protein>
    <submittedName>
        <fullName evidence="1">Uncharacterized protein</fullName>
    </submittedName>
</protein>
<comment type="caution">
    <text evidence="1">The sequence shown here is derived from an EMBL/GenBank/DDBJ whole genome shotgun (WGS) entry which is preliminary data.</text>
</comment>
<organism evidence="1 2">
    <name type="scientific">Artomyces pyxidatus</name>
    <dbReference type="NCBI Taxonomy" id="48021"/>
    <lineage>
        <taxon>Eukaryota</taxon>
        <taxon>Fungi</taxon>
        <taxon>Dikarya</taxon>
        <taxon>Basidiomycota</taxon>
        <taxon>Agaricomycotina</taxon>
        <taxon>Agaricomycetes</taxon>
        <taxon>Russulales</taxon>
        <taxon>Auriscalpiaceae</taxon>
        <taxon>Artomyces</taxon>
    </lineage>
</organism>
<gene>
    <name evidence="1" type="ORF">BV25DRAFT_1671260</name>
</gene>
<dbReference type="EMBL" id="MU277275">
    <property type="protein sequence ID" value="KAI0055940.1"/>
    <property type="molecule type" value="Genomic_DNA"/>
</dbReference>
<evidence type="ECO:0000313" key="2">
    <source>
        <dbReference type="Proteomes" id="UP000814140"/>
    </source>
</evidence>
<proteinExistence type="predicted"/>
<reference evidence="1" key="1">
    <citation type="submission" date="2021-03" db="EMBL/GenBank/DDBJ databases">
        <authorList>
            <consortium name="DOE Joint Genome Institute"/>
            <person name="Ahrendt S."/>
            <person name="Looney B.P."/>
            <person name="Miyauchi S."/>
            <person name="Morin E."/>
            <person name="Drula E."/>
            <person name="Courty P.E."/>
            <person name="Chicoki N."/>
            <person name="Fauchery L."/>
            <person name="Kohler A."/>
            <person name="Kuo A."/>
            <person name="Labutti K."/>
            <person name="Pangilinan J."/>
            <person name="Lipzen A."/>
            <person name="Riley R."/>
            <person name="Andreopoulos W."/>
            <person name="He G."/>
            <person name="Johnson J."/>
            <person name="Barry K.W."/>
            <person name="Grigoriev I.V."/>
            <person name="Nagy L."/>
            <person name="Hibbett D."/>
            <person name="Henrissat B."/>
            <person name="Matheny P.B."/>
            <person name="Labbe J."/>
            <person name="Martin F."/>
        </authorList>
    </citation>
    <scope>NUCLEOTIDE SEQUENCE</scope>
    <source>
        <strain evidence="1">HHB10654</strain>
    </source>
</reference>
<name>A0ACB8SHN3_9AGAM</name>
<dbReference type="Proteomes" id="UP000814140">
    <property type="component" value="Unassembled WGS sequence"/>
</dbReference>
<keyword evidence="2" id="KW-1185">Reference proteome</keyword>
<evidence type="ECO:0000313" key="1">
    <source>
        <dbReference type="EMBL" id="KAI0055940.1"/>
    </source>
</evidence>
<reference evidence="1" key="2">
    <citation type="journal article" date="2022" name="New Phytol.">
        <title>Evolutionary transition to the ectomycorrhizal habit in the genomes of a hyperdiverse lineage of mushroom-forming fungi.</title>
        <authorList>
            <person name="Looney B."/>
            <person name="Miyauchi S."/>
            <person name="Morin E."/>
            <person name="Drula E."/>
            <person name="Courty P.E."/>
            <person name="Kohler A."/>
            <person name="Kuo A."/>
            <person name="LaButti K."/>
            <person name="Pangilinan J."/>
            <person name="Lipzen A."/>
            <person name="Riley R."/>
            <person name="Andreopoulos W."/>
            <person name="He G."/>
            <person name="Johnson J."/>
            <person name="Nolan M."/>
            <person name="Tritt A."/>
            <person name="Barry K.W."/>
            <person name="Grigoriev I.V."/>
            <person name="Nagy L.G."/>
            <person name="Hibbett D."/>
            <person name="Henrissat B."/>
            <person name="Matheny P.B."/>
            <person name="Labbe J."/>
            <person name="Martin F.M."/>
        </authorList>
    </citation>
    <scope>NUCLEOTIDE SEQUENCE</scope>
    <source>
        <strain evidence="1">HHB10654</strain>
    </source>
</reference>
<sequence>MNFFDTQELPTSAPIDYGVNGSIMTADTVLQEATYYHSYARATISRTSRLLHRRASPPAASAAPADINPGWTPPLTWQDMPDEDELDMQQPHKDRCVSAGTPSTEADEEDCGEHPEAPAVDRWETSTDSRHSPTHELQVLLRESRQASTSREERPSPTPTQNLWQAPHSPAPLRQLASSAPASTTRASSPASRYVAVFDSSAAVPRPSPPASNRARPISETTLRGDKPVEFRQHSPLEDDQVDSITNVPLRPTVTSRRPVRGGAPQAGPSTECGGLTSSVAGRRGRSSRSTGPHKKRKSSDADLDDDDGDKEQHDTEGAKATDTSRKRAKLQHVITTFEADDSADRAARTTGEGETGASISAAGPSRMRSQEQQSATRPPKQKKSSKATASRKAGAGATQKDPVIIKSRMQCVERHRQDPLAHLVTDKTQCPYCETPFTRSKDLLRHLKPSNFPCPRCGIPQSRPDTLKRHMERYCKA</sequence>